<feature type="transmembrane region" description="Helical" evidence="1">
    <location>
        <begin position="46"/>
        <end position="66"/>
    </location>
</feature>
<dbReference type="EMBL" id="CACVBS010000090">
    <property type="protein sequence ID" value="CAA7270342.1"/>
    <property type="molecule type" value="Genomic_DNA"/>
</dbReference>
<organism evidence="2 3">
    <name type="scientific">Cyclocybe aegerita</name>
    <name type="common">Black poplar mushroom</name>
    <name type="synonym">Agrocybe aegerita</name>
    <dbReference type="NCBI Taxonomy" id="1973307"/>
    <lineage>
        <taxon>Eukaryota</taxon>
        <taxon>Fungi</taxon>
        <taxon>Dikarya</taxon>
        <taxon>Basidiomycota</taxon>
        <taxon>Agaricomycotina</taxon>
        <taxon>Agaricomycetes</taxon>
        <taxon>Agaricomycetidae</taxon>
        <taxon>Agaricales</taxon>
        <taxon>Agaricineae</taxon>
        <taxon>Bolbitiaceae</taxon>
        <taxon>Cyclocybe</taxon>
    </lineage>
</organism>
<evidence type="ECO:0000313" key="2">
    <source>
        <dbReference type="EMBL" id="CAA7270342.1"/>
    </source>
</evidence>
<dbReference type="OrthoDB" id="3061833at2759"/>
<keyword evidence="1" id="KW-0812">Transmembrane</keyword>
<evidence type="ECO:0000313" key="3">
    <source>
        <dbReference type="Proteomes" id="UP000467700"/>
    </source>
</evidence>
<accession>A0A8S0X8E3</accession>
<keyword evidence="1" id="KW-0472">Membrane</keyword>
<protein>
    <submittedName>
        <fullName evidence="2">Uncharacterized protein</fullName>
    </submittedName>
</protein>
<sequence>MAMVATSYITGLKDFLVKGLISLAIVFATIRAHFAKVAAGLESAGLSVLFVFSLCLTLGAFICVSIQRGYWCQLGDEENGLGVGGERVAEGRARFRLGVLPVTFHWRKDGRARRLSKSRRKSGAIRLEEAAEGRVLSDQD</sequence>
<reference evidence="2 3" key="1">
    <citation type="submission" date="2020-01" db="EMBL/GenBank/DDBJ databases">
        <authorList>
            <person name="Gupta K D."/>
        </authorList>
    </citation>
    <scope>NUCLEOTIDE SEQUENCE [LARGE SCALE GENOMIC DNA]</scope>
</reference>
<feature type="transmembrane region" description="Helical" evidence="1">
    <location>
        <begin position="15"/>
        <end position="34"/>
    </location>
</feature>
<name>A0A8S0X8E3_CYCAE</name>
<keyword evidence="3" id="KW-1185">Reference proteome</keyword>
<dbReference type="Proteomes" id="UP000467700">
    <property type="component" value="Unassembled WGS sequence"/>
</dbReference>
<comment type="caution">
    <text evidence="2">The sequence shown here is derived from an EMBL/GenBank/DDBJ whole genome shotgun (WGS) entry which is preliminary data.</text>
</comment>
<gene>
    <name evidence="2" type="ORF">AAE3_LOCUS12803</name>
</gene>
<dbReference type="AlphaFoldDB" id="A0A8S0X8E3"/>
<proteinExistence type="predicted"/>
<keyword evidence="1" id="KW-1133">Transmembrane helix</keyword>
<evidence type="ECO:0000256" key="1">
    <source>
        <dbReference type="SAM" id="Phobius"/>
    </source>
</evidence>